<dbReference type="EMBL" id="GGEC01062358">
    <property type="protein sequence ID" value="MBX42842.1"/>
    <property type="molecule type" value="Transcribed_RNA"/>
</dbReference>
<evidence type="ECO:0000313" key="1">
    <source>
        <dbReference type="EMBL" id="MBX42842.1"/>
    </source>
</evidence>
<reference evidence="1" key="1">
    <citation type="submission" date="2018-02" db="EMBL/GenBank/DDBJ databases">
        <title>Rhizophora mucronata_Transcriptome.</title>
        <authorList>
            <person name="Meera S.P."/>
            <person name="Sreeshan A."/>
            <person name="Augustine A."/>
        </authorList>
    </citation>
    <scope>NUCLEOTIDE SEQUENCE</scope>
    <source>
        <tissue evidence="1">Leaf</tissue>
    </source>
</reference>
<accession>A0A2P2NK38</accession>
<protein>
    <submittedName>
        <fullName evidence="1">Uncharacterized protein</fullName>
    </submittedName>
</protein>
<dbReference type="AlphaFoldDB" id="A0A2P2NK38"/>
<proteinExistence type="predicted"/>
<name>A0A2P2NK38_RHIMU</name>
<organism evidence="1">
    <name type="scientific">Rhizophora mucronata</name>
    <name type="common">Asiatic mangrove</name>
    <dbReference type="NCBI Taxonomy" id="61149"/>
    <lineage>
        <taxon>Eukaryota</taxon>
        <taxon>Viridiplantae</taxon>
        <taxon>Streptophyta</taxon>
        <taxon>Embryophyta</taxon>
        <taxon>Tracheophyta</taxon>
        <taxon>Spermatophyta</taxon>
        <taxon>Magnoliopsida</taxon>
        <taxon>eudicotyledons</taxon>
        <taxon>Gunneridae</taxon>
        <taxon>Pentapetalae</taxon>
        <taxon>rosids</taxon>
        <taxon>fabids</taxon>
        <taxon>Malpighiales</taxon>
        <taxon>Rhizophoraceae</taxon>
        <taxon>Rhizophora</taxon>
    </lineage>
</organism>
<sequence length="19" mass="2024">MSSLPSRRSCLDSDKSIAA</sequence>